<dbReference type="InterPro" id="IPR018094">
    <property type="entry name" value="Thymidylate_kinase"/>
</dbReference>
<evidence type="ECO:0000256" key="3">
    <source>
        <dbReference type="ARBA" id="ARBA00017144"/>
    </source>
</evidence>
<dbReference type="Proteomes" id="UP001589793">
    <property type="component" value="Unassembled WGS sequence"/>
</dbReference>
<proteinExistence type="inferred from homology"/>
<dbReference type="PANTHER" id="PTHR10344">
    <property type="entry name" value="THYMIDYLATE KINASE"/>
    <property type="match status" value="1"/>
</dbReference>
<dbReference type="CDD" id="cd01672">
    <property type="entry name" value="TMPK"/>
    <property type="match status" value="1"/>
</dbReference>
<organism evidence="12 13">
    <name type="scientific">Brachybacterium hainanense</name>
    <dbReference type="NCBI Taxonomy" id="1541174"/>
    <lineage>
        <taxon>Bacteria</taxon>
        <taxon>Bacillati</taxon>
        <taxon>Actinomycetota</taxon>
        <taxon>Actinomycetes</taxon>
        <taxon>Micrococcales</taxon>
        <taxon>Dermabacteraceae</taxon>
        <taxon>Brachybacterium</taxon>
    </lineage>
</organism>
<keyword evidence="7 10" id="KW-0418">Kinase</keyword>
<dbReference type="SUPFAM" id="SSF52540">
    <property type="entry name" value="P-loop containing nucleoside triphosphate hydrolases"/>
    <property type="match status" value="1"/>
</dbReference>
<evidence type="ECO:0000256" key="7">
    <source>
        <dbReference type="ARBA" id="ARBA00022777"/>
    </source>
</evidence>
<evidence type="ECO:0000256" key="1">
    <source>
        <dbReference type="ARBA" id="ARBA00009776"/>
    </source>
</evidence>
<comment type="similarity">
    <text evidence="1 10">Belongs to the thymidylate kinase family.</text>
</comment>
<dbReference type="EC" id="2.7.4.9" evidence="2 10"/>
<dbReference type="GO" id="GO:0004798">
    <property type="term" value="F:dTMP kinase activity"/>
    <property type="evidence" value="ECO:0007669"/>
    <property type="project" value="UniProtKB-EC"/>
</dbReference>
<evidence type="ECO:0000313" key="12">
    <source>
        <dbReference type="EMBL" id="MFC0675609.1"/>
    </source>
</evidence>
<evidence type="ECO:0000256" key="9">
    <source>
        <dbReference type="ARBA" id="ARBA00048743"/>
    </source>
</evidence>
<reference evidence="12 13" key="1">
    <citation type="submission" date="2024-09" db="EMBL/GenBank/DDBJ databases">
        <authorList>
            <person name="Sun Q."/>
            <person name="Mori K."/>
        </authorList>
    </citation>
    <scope>NUCLEOTIDE SEQUENCE [LARGE SCALE GENOMIC DNA]</scope>
    <source>
        <strain evidence="12 13">CICC 10874</strain>
    </source>
</reference>
<keyword evidence="5 10" id="KW-0545">Nucleotide biosynthesis</keyword>
<keyword evidence="13" id="KW-1185">Reference proteome</keyword>
<evidence type="ECO:0000256" key="4">
    <source>
        <dbReference type="ARBA" id="ARBA00022679"/>
    </source>
</evidence>
<dbReference type="RefSeq" id="WP_376982725.1">
    <property type="nucleotide sequence ID" value="NZ_JBHLSV010000027.1"/>
</dbReference>
<protein>
    <recommendedName>
        <fullName evidence="3 10">Thymidylate kinase</fullName>
        <ecNumber evidence="2 10">2.7.4.9</ecNumber>
    </recommendedName>
    <alternativeName>
        <fullName evidence="10">dTMP kinase</fullName>
    </alternativeName>
</protein>
<dbReference type="Gene3D" id="3.40.50.300">
    <property type="entry name" value="P-loop containing nucleotide triphosphate hydrolases"/>
    <property type="match status" value="1"/>
</dbReference>
<evidence type="ECO:0000256" key="6">
    <source>
        <dbReference type="ARBA" id="ARBA00022741"/>
    </source>
</evidence>
<feature type="binding site" evidence="10">
    <location>
        <begin position="42"/>
        <end position="49"/>
    </location>
    <ligand>
        <name>ATP</name>
        <dbReference type="ChEBI" id="CHEBI:30616"/>
    </ligand>
</feature>
<comment type="function">
    <text evidence="10">Phosphorylation of dTMP to form dTDP in both de novo and salvage pathways of dTTP synthesis.</text>
</comment>
<dbReference type="InterPro" id="IPR039430">
    <property type="entry name" value="Thymidylate_kin-like_dom"/>
</dbReference>
<keyword evidence="8 10" id="KW-0067">ATP-binding</keyword>
<evidence type="ECO:0000256" key="8">
    <source>
        <dbReference type="ARBA" id="ARBA00022840"/>
    </source>
</evidence>
<evidence type="ECO:0000256" key="2">
    <source>
        <dbReference type="ARBA" id="ARBA00012980"/>
    </source>
</evidence>
<dbReference type="NCBIfam" id="TIGR00041">
    <property type="entry name" value="DTMP_kinase"/>
    <property type="match status" value="1"/>
</dbReference>
<keyword evidence="4 10" id="KW-0808">Transferase</keyword>
<dbReference type="HAMAP" id="MF_00165">
    <property type="entry name" value="Thymidylate_kinase"/>
    <property type="match status" value="1"/>
</dbReference>
<comment type="caution">
    <text evidence="12">The sequence shown here is derived from an EMBL/GenBank/DDBJ whole genome shotgun (WGS) entry which is preliminary data.</text>
</comment>
<comment type="catalytic activity">
    <reaction evidence="9 10">
        <text>dTMP + ATP = dTDP + ADP</text>
        <dbReference type="Rhea" id="RHEA:13517"/>
        <dbReference type="ChEBI" id="CHEBI:30616"/>
        <dbReference type="ChEBI" id="CHEBI:58369"/>
        <dbReference type="ChEBI" id="CHEBI:63528"/>
        <dbReference type="ChEBI" id="CHEBI:456216"/>
        <dbReference type="EC" id="2.7.4.9"/>
    </reaction>
</comment>
<dbReference type="InterPro" id="IPR018095">
    <property type="entry name" value="Thymidylate_kin_CS"/>
</dbReference>
<dbReference type="PROSITE" id="PS01331">
    <property type="entry name" value="THYMIDYLATE_KINASE"/>
    <property type="match status" value="1"/>
</dbReference>
<dbReference type="Pfam" id="PF02223">
    <property type="entry name" value="Thymidylate_kin"/>
    <property type="match status" value="1"/>
</dbReference>
<dbReference type="EMBL" id="JBHLSV010000027">
    <property type="protein sequence ID" value="MFC0675609.1"/>
    <property type="molecule type" value="Genomic_DNA"/>
</dbReference>
<accession>A0ABV6RGC3</accession>
<name>A0ABV6RGC3_9MICO</name>
<dbReference type="InterPro" id="IPR027417">
    <property type="entry name" value="P-loop_NTPase"/>
</dbReference>
<feature type="domain" description="Thymidylate kinase-like" evidence="11">
    <location>
        <begin position="40"/>
        <end position="229"/>
    </location>
</feature>
<gene>
    <name evidence="10 12" type="primary">tmk</name>
    <name evidence="12" type="ORF">ACFFF6_16785</name>
</gene>
<evidence type="ECO:0000256" key="10">
    <source>
        <dbReference type="HAMAP-Rule" id="MF_00165"/>
    </source>
</evidence>
<evidence type="ECO:0000313" key="13">
    <source>
        <dbReference type="Proteomes" id="UP001589793"/>
    </source>
</evidence>
<dbReference type="PANTHER" id="PTHR10344:SF4">
    <property type="entry name" value="UMP-CMP KINASE 2, MITOCHONDRIAL"/>
    <property type="match status" value="1"/>
</dbReference>
<keyword evidence="6 10" id="KW-0547">Nucleotide-binding</keyword>
<evidence type="ECO:0000256" key="5">
    <source>
        <dbReference type="ARBA" id="ARBA00022727"/>
    </source>
</evidence>
<sequence length="257" mass="28552">MPISAKDLETLPVEPRGLEPVPRLKVPIPHAPRRGLFISFEGGDGAGKTTQISLLQQYLVAERTVDEDLVLVTREPGGTELGSRIRQLVLHGDHVDERAEALLYAADRAHHIATVVRPHLARGGLVLSDRYLDSSVAYQGTGRALDGEQITALNLWATSGLLPDRTILLDLPPESLGERREAGSLDRLEQEGLEFHEEVRRSFLELAEHEPERFVVIDGSLPREEIHSRVLAAIAPELARFDPTFEPVPPPRHRDEQ</sequence>
<evidence type="ECO:0000259" key="11">
    <source>
        <dbReference type="Pfam" id="PF02223"/>
    </source>
</evidence>